<dbReference type="GO" id="GO:0005634">
    <property type="term" value="C:nucleus"/>
    <property type="evidence" value="ECO:0007669"/>
    <property type="project" value="TreeGrafter"/>
</dbReference>
<dbReference type="GO" id="GO:0008757">
    <property type="term" value="F:S-adenosylmethionine-dependent methyltransferase activity"/>
    <property type="evidence" value="ECO:0007669"/>
    <property type="project" value="UniProtKB-ARBA"/>
</dbReference>
<dbReference type="SUPFAM" id="SSF144232">
    <property type="entry name" value="HIT/MYND zinc finger-like"/>
    <property type="match status" value="1"/>
</dbReference>
<dbReference type="InterPro" id="IPR001214">
    <property type="entry name" value="SET_dom"/>
</dbReference>
<evidence type="ECO:0000313" key="5">
    <source>
        <dbReference type="EMBL" id="KAK7079029.1"/>
    </source>
</evidence>
<keyword evidence="3" id="KW-0949">S-adenosyl-L-methionine</keyword>
<dbReference type="InterPro" id="IPR052097">
    <property type="entry name" value="SET-MYND_domain_protein"/>
</dbReference>
<gene>
    <name evidence="5" type="ORF">SK128_005850</name>
</gene>
<reference evidence="5 6" key="1">
    <citation type="submission" date="2023-11" db="EMBL/GenBank/DDBJ databases">
        <title>Halocaridina rubra genome assembly.</title>
        <authorList>
            <person name="Smith C."/>
        </authorList>
    </citation>
    <scope>NUCLEOTIDE SEQUENCE [LARGE SCALE GENOMIC DNA]</scope>
    <source>
        <strain evidence="5">EP-1</strain>
        <tissue evidence="5">Whole</tissue>
    </source>
</reference>
<evidence type="ECO:0000256" key="1">
    <source>
        <dbReference type="ARBA" id="ARBA00022603"/>
    </source>
</evidence>
<dbReference type="GO" id="GO:0008170">
    <property type="term" value="F:N-methyltransferase activity"/>
    <property type="evidence" value="ECO:0007669"/>
    <property type="project" value="UniProtKB-ARBA"/>
</dbReference>
<dbReference type="PANTHER" id="PTHR46165:SF2">
    <property type="entry name" value="SET AND MYND DOMAIN-CONTAINING PROTEIN 4"/>
    <property type="match status" value="1"/>
</dbReference>
<dbReference type="Gene3D" id="1.25.40.10">
    <property type="entry name" value="Tetratricopeptide repeat domain"/>
    <property type="match status" value="1"/>
</dbReference>
<name>A0AAN9A9E4_HALRR</name>
<comment type="caution">
    <text evidence="5">The sequence shown here is derived from an EMBL/GenBank/DDBJ whole genome shotgun (WGS) entry which is preliminary data.</text>
</comment>
<evidence type="ECO:0000313" key="6">
    <source>
        <dbReference type="Proteomes" id="UP001381693"/>
    </source>
</evidence>
<dbReference type="Pfam" id="PF00856">
    <property type="entry name" value="SET"/>
    <property type="match status" value="1"/>
</dbReference>
<keyword evidence="1" id="KW-0489">Methyltransferase</keyword>
<dbReference type="AlphaFoldDB" id="A0AAN9A9E4"/>
<proteinExistence type="predicted"/>
<dbReference type="SUPFAM" id="SSF82199">
    <property type="entry name" value="SET domain"/>
    <property type="match status" value="1"/>
</dbReference>
<dbReference type="GO" id="GO:0032259">
    <property type="term" value="P:methylation"/>
    <property type="evidence" value="ECO:0007669"/>
    <property type="project" value="UniProtKB-KW"/>
</dbReference>
<accession>A0AAN9A9E4</accession>
<protein>
    <recommendedName>
        <fullName evidence="4">SET domain-containing protein</fullName>
    </recommendedName>
</protein>
<dbReference type="InterPro" id="IPR011990">
    <property type="entry name" value="TPR-like_helical_dom_sf"/>
</dbReference>
<dbReference type="EMBL" id="JAXCGZ010007596">
    <property type="protein sequence ID" value="KAK7079029.1"/>
    <property type="molecule type" value="Genomic_DNA"/>
</dbReference>
<dbReference type="Proteomes" id="UP001381693">
    <property type="component" value="Unassembled WGS sequence"/>
</dbReference>
<dbReference type="PROSITE" id="PS50280">
    <property type="entry name" value="SET"/>
    <property type="match status" value="1"/>
</dbReference>
<dbReference type="InterPro" id="IPR046341">
    <property type="entry name" value="SET_dom_sf"/>
</dbReference>
<evidence type="ECO:0000256" key="3">
    <source>
        <dbReference type="ARBA" id="ARBA00022691"/>
    </source>
</evidence>
<evidence type="ECO:0000256" key="2">
    <source>
        <dbReference type="ARBA" id="ARBA00022679"/>
    </source>
</evidence>
<keyword evidence="6" id="KW-1185">Reference proteome</keyword>
<sequence length="670" mass="76177">MKPLSVDDLMRKFNSEIGKERLTAIMGDFNASKSTEEMFKNFWKMEEAQKNIIVSLNEKTKSFVEATRLRNEGDDYFHENSLDEALYVYNLCLMSAPHPPIDICEDAPLDSTRCNVIENGPKCSCGDYELLYHSYGKRSAVLFVLKQYDLCLRDIILASVCSKLRKELENRKKKCMERMKSHNNNSRSVISSLGENISSIPKISECNPIMPSFSRACKVAYRPEKGRYVIADRPIKPGEVLLVEKAYCANLYENNHSTHCATCLRECIAPLPCPECTMAVFCSISCRQDGLSGMHRLECPVLTTLYAMDLMPVFGNAYKLLSIGSCKTWRQCIKELEKRANECSPEERGRNECGIYCSEDMNSAYNLSPNIESRPCEDLYTKCFIAFVLNKFLLFSKRFFVDDCGRPHDPSEDDLIFAGQLLFSNLMKVSSNGVSTASFQNTHENYLALQYPGSTFSVVQQDVGSGIYPSIGLINHSCYPSVIPYPYGRYYVLRAGRALMPSQEITLGYCRGSYLMPIKDRQATLFDRYQFACNCEACEEEWPVYEDLPESLTLRCSACSHPVRESDPICLGCNMNYAQERDDESDNKVVNTWRTSVEEIKTAMSNLNNVREIITRGACVSQCDFSSLCNAIEVLQRHVVPPSRTLWDAKETLELYFHLENYLALKQGLR</sequence>
<dbReference type="PANTHER" id="PTHR46165">
    <property type="entry name" value="SET AND MYND DOMAIN-CONTAINING PROTEIN 4"/>
    <property type="match status" value="1"/>
</dbReference>
<dbReference type="GO" id="GO:0005737">
    <property type="term" value="C:cytoplasm"/>
    <property type="evidence" value="ECO:0007669"/>
    <property type="project" value="TreeGrafter"/>
</dbReference>
<evidence type="ECO:0000259" key="4">
    <source>
        <dbReference type="PROSITE" id="PS50280"/>
    </source>
</evidence>
<feature type="domain" description="SET" evidence="4">
    <location>
        <begin position="207"/>
        <end position="510"/>
    </location>
</feature>
<keyword evidence="2" id="KW-0808">Transferase</keyword>
<organism evidence="5 6">
    <name type="scientific">Halocaridina rubra</name>
    <name type="common">Hawaiian red shrimp</name>
    <dbReference type="NCBI Taxonomy" id="373956"/>
    <lineage>
        <taxon>Eukaryota</taxon>
        <taxon>Metazoa</taxon>
        <taxon>Ecdysozoa</taxon>
        <taxon>Arthropoda</taxon>
        <taxon>Crustacea</taxon>
        <taxon>Multicrustacea</taxon>
        <taxon>Malacostraca</taxon>
        <taxon>Eumalacostraca</taxon>
        <taxon>Eucarida</taxon>
        <taxon>Decapoda</taxon>
        <taxon>Pleocyemata</taxon>
        <taxon>Caridea</taxon>
        <taxon>Atyoidea</taxon>
        <taxon>Atyidae</taxon>
        <taxon>Halocaridina</taxon>
    </lineage>
</organism>
<dbReference type="GO" id="GO:0008276">
    <property type="term" value="F:protein methyltransferase activity"/>
    <property type="evidence" value="ECO:0007669"/>
    <property type="project" value="UniProtKB-ARBA"/>
</dbReference>
<dbReference type="GO" id="GO:0042826">
    <property type="term" value="F:histone deacetylase binding"/>
    <property type="evidence" value="ECO:0007669"/>
    <property type="project" value="TreeGrafter"/>
</dbReference>
<dbReference type="Gene3D" id="2.170.270.10">
    <property type="entry name" value="SET domain"/>
    <property type="match status" value="1"/>
</dbReference>